<dbReference type="NCBIfam" id="TIGR01133">
    <property type="entry name" value="murG"/>
    <property type="match status" value="1"/>
</dbReference>
<keyword evidence="2 10" id="KW-0132">Cell division</keyword>
<evidence type="ECO:0000256" key="7">
    <source>
        <dbReference type="ARBA" id="ARBA00023136"/>
    </source>
</evidence>
<feature type="binding site" evidence="10">
    <location>
        <position position="322"/>
    </location>
    <ligand>
        <name>UDP-N-acetyl-alpha-D-glucosamine</name>
        <dbReference type="ChEBI" id="CHEBI:57705"/>
    </ligand>
</feature>
<accession>G9ZIC4</accession>
<name>G9ZIC4_9GAMM</name>
<evidence type="ECO:0000256" key="9">
    <source>
        <dbReference type="ARBA" id="ARBA00023316"/>
    </source>
</evidence>
<dbReference type="Pfam" id="PF04101">
    <property type="entry name" value="Glyco_tran_28_C"/>
    <property type="match status" value="1"/>
</dbReference>
<dbReference type="STRING" id="797473.HMPREF9080_02534"/>
<evidence type="ECO:0000256" key="8">
    <source>
        <dbReference type="ARBA" id="ARBA00023306"/>
    </source>
</evidence>
<sequence>MSGMCPAKAAGRFFLCTTLLRGIIARFFSRVPVATANLSAPMTGFYSHFFMRDFMCTVASDLNVMDKLNPARWQGKRVLMMAGGTGGHVFPALAVASAARDLGAEVHWLGNAKGFEGQKVPAAGFVLHDIAVRGLRGKGLPGWLQAPFMLARAFWRANAVLRRLRPDVVIGMGGFASGPGGLVAHWRRVPLVVHEQNAVAGLTNRRLARVADRVLLADGRAAAGMRLAGGQFVVTGNPVRPEIAAMPVPAQRFLGHRGPVRLLVLGGSQGAKALNALLPQALSLLPVESRPAVTHQVGERWLDEARATYAAAGVEAEVVPFIVDMAAAYGAADWVIARSGALTVAEVASAGLAALFVPFPFAVDDHQTANAQALVDAGAAVVVQQRDLSAESLAGLIAARQDRGALLMQADRARSRSHAKALGRILAEVETLLAGKAAR</sequence>
<dbReference type="PANTHER" id="PTHR21015:SF22">
    <property type="entry name" value="GLYCOSYLTRANSFERASE"/>
    <property type="match status" value="1"/>
</dbReference>
<feature type="binding site" evidence="10">
    <location>
        <position position="197"/>
    </location>
    <ligand>
        <name>UDP-N-acetyl-alpha-D-glucosamine</name>
        <dbReference type="ChEBI" id="CHEBI:57705"/>
    </ligand>
</feature>
<evidence type="ECO:0000256" key="2">
    <source>
        <dbReference type="ARBA" id="ARBA00022618"/>
    </source>
</evidence>
<organism evidence="13 14">
    <name type="scientific">Cardiobacterium valvarum F0432</name>
    <dbReference type="NCBI Taxonomy" id="797473"/>
    <lineage>
        <taxon>Bacteria</taxon>
        <taxon>Pseudomonadati</taxon>
        <taxon>Pseudomonadota</taxon>
        <taxon>Gammaproteobacteria</taxon>
        <taxon>Cardiobacteriales</taxon>
        <taxon>Cardiobacteriaceae</taxon>
        <taxon>Cardiobacterium</taxon>
    </lineage>
</organism>
<feature type="binding site" evidence="10">
    <location>
        <position position="367"/>
    </location>
    <ligand>
        <name>UDP-N-acetyl-alpha-D-glucosamine</name>
        <dbReference type="ChEBI" id="CHEBI:57705"/>
    </ligand>
</feature>
<dbReference type="Proteomes" id="UP000004750">
    <property type="component" value="Unassembled WGS sequence"/>
</dbReference>
<comment type="pathway">
    <text evidence="10">Cell wall biogenesis; peptidoglycan biosynthesis.</text>
</comment>
<dbReference type="Pfam" id="PF03033">
    <property type="entry name" value="Glyco_transf_28"/>
    <property type="match status" value="1"/>
</dbReference>
<feature type="domain" description="Glycosyl transferase family 28 C-terminal" evidence="12">
    <location>
        <begin position="262"/>
        <end position="405"/>
    </location>
</feature>
<gene>
    <name evidence="10" type="primary">murG</name>
    <name evidence="13" type="ORF">HMPREF9080_02534</name>
</gene>
<dbReference type="GO" id="GO:0051301">
    <property type="term" value="P:cell division"/>
    <property type="evidence" value="ECO:0007669"/>
    <property type="project" value="UniProtKB-KW"/>
</dbReference>
<evidence type="ECO:0000259" key="12">
    <source>
        <dbReference type="Pfam" id="PF04101"/>
    </source>
</evidence>
<evidence type="ECO:0000256" key="5">
    <source>
        <dbReference type="ARBA" id="ARBA00022960"/>
    </source>
</evidence>
<evidence type="ECO:0000256" key="10">
    <source>
        <dbReference type="HAMAP-Rule" id="MF_00033"/>
    </source>
</evidence>
<protein>
    <recommendedName>
        <fullName evidence="10">UDP-N-acetylglucosamine--N-acetylmuramyl-(pentapeptide) pyrophosphoryl-undecaprenol N-acetylglucosamine transferase</fullName>
        <ecNumber evidence="10">2.4.1.227</ecNumber>
    </recommendedName>
    <alternativeName>
        <fullName evidence="10">Undecaprenyl-PP-MurNAc-pentapeptide-UDPGlcNAc GlcNAc transferase</fullName>
    </alternativeName>
</protein>
<evidence type="ECO:0000256" key="3">
    <source>
        <dbReference type="ARBA" id="ARBA00022676"/>
    </source>
</evidence>
<evidence type="ECO:0000259" key="11">
    <source>
        <dbReference type="Pfam" id="PF03033"/>
    </source>
</evidence>
<keyword evidence="3 10" id="KW-0328">Glycosyltransferase</keyword>
<dbReference type="UniPathway" id="UPA00219"/>
<dbReference type="CDD" id="cd03785">
    <property type="entry name" value="GT28_MurG"/>
    <property type="match status" value="1"/>
</dbReference>
<keyword evidence="7 10" id="KW-0472">Membrane</keyword>
<keyword evidence="9 10" id="KW-0961">Cell wall biogenesis/degradation</keyword>
<dbReference type="HAMAP" id="MF_00033">
    <property type="entry name" value="MurG"/>
    <property type="match status" value="1"/>
</dbReference>
<reference evidence="13 14" key="1">
    <citation type="submission" date="2011-08" db="EMBL/GenBank/DDBJ databases">
        <authorList>
            <person name="Weinstock G."/>
            <person name="Sodergren E."/>
            <person name="Clifton S."/>
            <person name="Fulton L."/>
            <person name="Fulton B."/>
            <person name="Courtney L."/>
            <person name="Fronick C."/>
            <person name="Harrison M."/>
            <person name="Strong C."/>
            <person name="Farmer C."/>
            <person name="Delahaunty K."/>
            <person name="Markovic C."/>
            <person name="Hall O."/>
            <person name="Minx P."/>
            <person name="Tomlinson C."/>
            <person name="Mitreva M."/>
            <person name="Hou S."/>
            <person name="Chen J."/>
            <person name="Wollam A."/>
            <person name="Pepin K.H."/>
            <person name="Johnson M."/>
            <person name="Bhonagiri V."/>
            <person name="Zhang X."/>
            <person name="Suruliraj S."/>
            <person name="Warren W."/>
            <person name="Chinwalla A."/>
            <person name="Mardis E.R."/>
            <person name="Wilson R.K."/>
        </authorList>
    </citation>
    <scope>NUCLEOTIDE SEQUENCE [LARGE SCALE GENOMIC DNA]</scope>
    <source>
        <strain evidence="13 14">F0432</strain>
    </source>
</reference>
<evidence type="ECO:0000256" key="1">
    <source>
        <dbReference type="ARBA" id="ARBA00022475"/>
    </source>
</evidence>
<dbReference type="EMBL" id="AGCM01000146">
    <property type="protein sequence ID" value="EHM52160.1"/>
    <property type="molecule type" value="Genomic_DNA"/>
</dbReference>
<comment type="caution">
    <text evidence="13">The sequence shown here is derived from an EMBL/GenBank/DDBJ whole genome shotgun (WGS) entry which is preliminary data.</text>
</comment>
<dbReference type="SUPFAM" id="SSF53756">
    <property type="entry name" value="UDP-Glycosyltransferase/glycogen phosphorylase"/>
    <property type="match status" value="1"/>
</dbReference>
<keyword evidence="5 10" id="KW-0133">Cell shape</keyword>
<dbReference type="InterPro" id="IPR006009">
    <property type="entry name" value="GlcNAc_MurG"/>
</dbReference>
<dbReference type="GO" id="GO:0071555">
    <property type="term" value="P:cell wall organization"/>
    <property type="evidence" value="ECO:0007669"/>
    <property type="project" value="UniProtKB-KW"/>
</dbReference>
<comment type="catalytic activity">
    <reaction evidence="10">
        <text>di-trans,octa-cis-undecaprenyl diphospho-N-acetyl-alpha-D-muramoyl-L-alanyl-D-glutamyl-meso-2,6-diaminopimeloyl-D-alanyl-D-alanine + UDP-N-acetyl-alpha-D-glucosamine = di-trans,octa-cis-undecaprenyl diphospho-[N-acetyl-alpha-D-glucosaminyl-(1-&gt;4)]-N-acetyl-alpha-D-muramoyl-L-alanyl-D-glutamyl-meso-2,6-diaminopimeloyl-D-alanyl-D-alanine + UDP + H(+)</text>
        <dbReference type="Rhea" id="RHEA:31227"/>
        <dbReference type="ChEBI" id="CHEBI:15378"/>
        <dbReference type="ChEBI" id="CHEBI:57705"/>
        <dbReference type="ChEBI" id="CHEBI:58223"/>
        <dbReference type="ChEBI" id="CHEBI:61387"/>
        <dbReference type="ChEBI" id="CHEBI:61388"/>
        <dbReference type="EC" id="2.4.1.227"/>
    </reaction>
</comment>
<dbReference type="EC" id="2.4.1.227" evidence="10"/>
<dbReference type="GO" id="GO:0009252">
    <property type="term" value="P:peptidoglycan biosynthetic process"/>
    <property type="evidence" value="ECO:0007669"/>
    <property type="project" value="UniProtKB-UniRule"/>
</dbReference>
<feature type="binding site" evidence="10">
    <location>
        <begin position="85"/>
        <end position="87"/>
    </location>
    <ligand>
        <name>UDP-N-acetyl-alpha-D-glucosamine</name>
        <dbReference type="ChEBI" id="CHEBI:57705"/>
    </ligand>
</feature>
<dbReference type="InterPro" id="IPR004276">
    <property type="entry name" value="GlycoTrans_28_N"/>
</dbReference>
<comment type="function">
    <text evidence="10">Cell wall formation. Catalyzes the transfer of a GlcNAc subunit on undecaprenyl-pyrophosphoryl-MurNAc-pentapeptide (lipid intermediate I) to form undecaprenyl-pyrophosphoryl-MurNAc-(pentapeptide)GlcNAc (lipid intermediate II).</text>
</comment>
<dbReference type="InterPro" id="IPR007235">
    <property type="entry name" value="Glyco_trans_28_C"/>
</dbReference>
<feature type="binding site" evidence="10">
    <location>
        <position position="268"/>
    </location>
    <ligand>
        <name>UDP-N-acetyl-alpha-D-glucosamine</name>
        <dbReference type="ChEBI" id="CHEBI:57705"/>
    </ligand>
</feature>
<feature type="domain" description="Glycosyltransferase family 28 N-terminal" evidence="11">
    <location>
        <begin position="78"/>
        <end position="215"/>
    </location>
</feature>
<dbReference type="GO" id="GO:0008360">
    <property type="term" value="P:regulation of cell shape"/>
    <property type="evidence" value="ECO:0007669"/>
    <property type="project" value="UniProtKB-KW"/>
</dbReference>
<dbReference type="AlphaFoldDB" id="G9ZIC4"/>
<keyword evidence="8 10" id="KW-0131">Cell cycle</keyword>
<feature type="binding site" evidence="10">
    <location>
        <position position="240"/>
    </location>
    <ligand>
        <name>UDP-N-acetyl-alpha-D-glucosamine</name>
        <dbReference type="ChEBI" id="CHEBI:57705"/>
    </ligand>
</feature>
<dbReference type="Gene3D" id="3.40.50.2000">
    <property type="entry name" value="Glycogen Phosphorylase B"/>
    <property type="match status" value="2"/>
</dbReference>
<feature type="binding site" evidence="10">
    <location>
        <begin position="341"/>
        <end position="346"/>
    </location>
    <ligand>
        <name>UDP-N-acetyl-alpha-D-glucosamine</name>
        <dbReference type="ChEBI" id="CHEBI:57705"/>
    </ligand>
</feature>
<keyword evidence="1 10" id="KW-1003">Cell membrane</keyword>
<dbReference type="GO" id="GO:0005886">
    <property type="term" value="C:plasma membrane"/>
    <property type="evidence" value="ECO:0007669"/>
    <property type="project" value="UniProtKB-SubCell"/>
</dbReference>
<evidence type="ECO:0000313" key="14">
    <source>
        <dbReference type="Proteomes" id="UP000004750"/>
    </source>
</evidence>
<evidence type="ECO:0000256" key="4">
    <source>
        <dbReference type="ARBA" id="ARBA00022679"/>
    </source>
</evidence>
<dbReference type="GO" id="GO:0051991">
    <property type="term" value="F:UDP-N-acetyl-D-glucosamine:N-acetylmuramoyl-L-alanyl-D-glutamyl-meso-2,6-diaminopimelyl-D-alanyl-D-alanine-diphosphoundecaprenol 4-beta-N-acetylglucosaminlytransferase activity"/>
    <property type="evidence" value="ECO:0007669"/>
    <property type="project" value="RHEA"/>
</dbReference>
<comment type="similarity">
    <text evidence="10">Belongs to the glycosyltransferase 28 family. MurG subfamily.</text>
</comment>
<proteinExistence type="inferred from homology"/>
<keyword evidence="4 10" id="KW-0808">Transferase</keyword>
<evidence type="ECO:0000256" key="6">
    <source>
        <dbReference type="ARBA" id="ARBA00022984"/>
    </source>
</evidence>
<comment type="subcellular location">
    <subcellularLocation>
        <location evidence="10">Cell membrane</location>
        <topology evidence="10">Peripheral membrane protein</topology>
        <orientation evidence="10">Cytoplasmic side</orientation>
    </subcellularLocation>
</comment>
<dbReference type="GO" id="GO:0050511">
    <property type="term" value="F:undecaprenyldiphospho-muramoylpentapeptide beta-N-acetylglucosaminyltransferase activity"/>
    <property type="evidence" value="ECO:0007669"/>
    <property type="project" value="UniProtKB-UniRule"/>
</dbReference>
<dbReference type="GO" id="GO:0005975">
    <property type="term" value="P:carbohydrate metabolic process"/>
    <property type="evidence" value="ECO:0007669"/>
    <property type="project" value="InterPro"/>
</dbReference>
<dbReference type="PANTHER" id="PTHR21015">
    <property type="entry name" value="UDP-N-ACETYLGLUCOSAMINE--N-ACETYLMURAMYL-(PENTAPEPTIDE) PYROPHOSPHORYL-UNDECAPRENOL N-ACETYLGLUCOSAMINE TRANSFERASE 1"/>
    <property type="match status" value="1"/>
</dbReference>
<dbReference type="PATRIC" id="fig|797473.3.peg.2074"/>
<keyword evidence="6 10" id="KW-0573">Peptidoglycan synthesis</keyword>
<dbReference type="HOGENOM" id="CLU_037404_2_0_6"/>
<evidence type="ECO:0000313" key="13">
    <source>
        <dbReference type="EMBL" id="EHM52160.1"/>
    </source>
</evidence>